<reference evidence="2" key="1">
    <citation type="submission" date="2022-06" db="EMBL/GenBank/DDBJ databases">
        <authorList>
            <consortium name="SYNGENTA / RWTH Aachen University"/>
        </authorList>
    </citation>
    <scope>NUCLEOTIDE SEQUENCE</scope>
</reference>
<feature type="chain" id="PRO_5043706805" description="Secreted protein" evidence="1">
    <location>
        <begin position="24"/>
        <end position="155"/>
    </location>
</feature>
<keyword evidence="1" id="KW-0732">Signal</keyword>
<evidence type="ECO:0008006" key="4">
    <source>
        <dbReference type="Google" id="ProtNLM"/>
    </source>
</evidence>
<evidence type="ECO:0000313" key="3">
    <source>
        <dbReference type="Proteomes" id="UP001153365"/>
    </source>
</evidence>
<proteinExistence type="predicted"/>
<gene>
    <name evidence="2" type="ORF">PPACK8108_LOCUS1362</name>
</gene>
<evidence type="ECO:0000256" key="1">
    <source>
        <dbReference type="SAM" id="SignalP"/>
    </source>
</evidence>
<name>A0AAV0AFS6_PHAPC</name>
<organism evidence="2 3">
    <name type="scientific">Phakopsora pachyrhizi</name>
    <name type="common">Asian soybean rust disease fungus</name>
    <dbReference type="NCBI Taxonomy" id="170000"/>
    <lineage>
        <taxon>Eukaryota</taxon>
        <taxon>Fungi</taxon>
        <taxon>Dikarya</taxon>
        <taxon>Basidiomycota</taxon>
        <taxon>Pucciniomycotina</taxon>
        <taxon>Pucciniomycetes</taxon>
        <taxon>Pucciniales</taxon>
        <taxon>Phakopsoraceae</taxon>
        <taxon>Phakopsora</taxon>
    </lineage>
</organism>
<accession>A0AAV0AFS6</accession>
<sequence length="155" mass="17142">MYSNINSVFLVLVVVLSVFSAIGSPFFTNAADKSDKAKCKGYGVQISCQPVLEKLWSSGKIKIFKTEQQVEYDSRCSITWTSLGGNKEIKSEDSLLNVFKKIDDACKNKTEAATWSPNITQYGNFSHGKNYSGIGFFQGKLEENTVFITALAINL</sequence>
<keyword evidence="3" id="KW-1185">Reference proteome</keyword>
<feature type="signal peptide" evidence="1">
    <location>
        <begin position="1"/>
        <end position="23"/>
    </location>
</feature>
<comment type="caution">
    <text evidence="2">The sequence shown here is derived from an EMBL/GenBank/DDBJ whole genome shotgun (WGS) entry which is preliminary data.</text>
</comment>
<dbReference type="EMBL" id="CALTRL010000188">
    <property type="protein sequence ID" value="CAH7666991.1"/>
    <property type="molecule type" value="Genomic_DNA"/>
</dbReference>
<dbReference type="AlphaFoldDB" id="A0AAV0AFS6"/>
<dbReference type="Proteomes" id="UP001153365">
    <property type="component" value="Unassembled WGS sequence"/>
</dbReference>
<evidence type="ECO:0000313" key="2">
    <source>
        <dbReference type="EMBL" id="CAH7666991.1"/>
    </source>
</evidence>
<protein>
    <recommendedName>
        <fullName evidence="4">Secreted protein</fullName>
    </recommendedName>
</protein>